<dbReference type="AlphaFoldDB" id="A0AAV2YHN9"/>
<keyword evidence="2" id="KW-1185">Reference proteome</keyword>
<dbReference type="Proteomes" id="UP001146120">
    <property type="component" value="Unassembled WGS sequence"/>
</dbReference>
<sequence length="129" mass="14310">MSFALARRNIHDDSRARNRELKEGEELFPAQDLCVLDATSGVQVDSSQLMLARLPPVSELTKLEEQGYEEFLDDVKRGNIADVVLLWSEAEPSELNTSSVMDTSVLDEKAIAVFKRGSTRVAGPRSSRT</sequence>
<reference evidence="1" key="2">
    <citation type="journal article" date="2023" name="Microbiol Resour">
        <title>Decontamination and Annotation of the Draft Genome Sequence of the Oomycete Lagenidium giganteum ARSEF 373.</title>
        <authorList>
            <person name="Morgan W.R."/>
            <person name="Tartar A."/>
        </authorList>
    </citation>
    <scope>NUCLEOTIDE SEQUENCE</scope>
    <source>
        <strain evidence="1">ARSEF 373</strain>
    </source>
</reference>
<evidence type="ECO:0000313" key="1">
    <source>
        <dbReference type="EMBL" id="DAZ92843.1"/>
    </source>
</evidence>
<reference evidence="1" key="1">
    <citation type="submission" date="2022-11" db="EMBL/GenBank/DDBJ databases">
        <authorList>
            <person name="Morgan W.R."/>
            <person name="Tartar A."/>
        </authorList>
    </citation>
    <scope>NUCLEOTIDE SEQUENCE</scope>
    <source>
        <strain evidence="1">ARSEF 373</strain>
    </source>
</reference>
<comment type="caution">
    <text evidence="1">The sequence shown here is derived from an EMBL/GenBank/DDBJ whole genome shotgun (WGS) entry which is preliminary data.</text>
</comment>
<dbReference type="EMBL" id="DAKRPA010000376">
    <property type="protein sequence ID" value="DAZ92843.1"/>
    <property type="molecule type" value="Genomic_DNA"/>
</dbReference>
<organism evidence="1 2">
    <name type="scientific">Lagenidium giganteum</name>
    <dbReference type="NCBI Taxonomy" id="4803"/>
    <lineage>
        <taxon>Eukaryota</taxon>
        <taxon>Sar</taxon>
        <taxon>Stramenopiles</taxon>
        <taxon>Oomycota</taxon>
        <taxon>Peronosporomycetes</taxon>
        <taxon>Pythiales</taxon>
        <taxon>Pythiaceae</taxon>
    </lineage>
</organism>
<gene>
    <name evidence="1" type="ORF">N0F65_000523</name>
</gene>
<name>A0AAV2YHN9_9STRA</name>
<evidence type="ECO:0000313" key="2">
    <source>
        <dbReference type="Proteomes" id="UP001146120"/>
    </source>
</evidence>
<protein>
    <submittedName>
        <fullName evidence="1">Uncharacterized protein</fullName>
    </submittedName>
</protein>
<proteinExistence type="predicted"/>
<accession>A0AAV2YHN9</accession>